<organism evidence="1 2">
    <name type="scientific">Shewanella halifaxensis (strain HAW-EB4)</name>
    <dbReference type="NCBI Taxonomy" id="458817"/>
    <lineage>
        <taxon>Bacteria</taxon>
        <taxon>Pseudomonadati</taxon>
        <taxon>Pseudomonadota</taxon>
        <taxon>Gammaproteobacteria</taxon>
        <taxon>Alteromonadales</taxon>
        <taxon>Shewanellaceae</taxon>
        <taxon>Shewanella</taxon>
    </lineage>
</organism>
<dbReference type="EMBL" id="CP000931">
    <property type="protein sequence ID" value="ABZ76970.1"/>
    <property type="molecule type" value="Genomic_DNA"/>
</dbReference>
<gene>
    <name evidence="1" type="ordered locus">Shal_2412</name>
</gene>
<proteinExistence type="predicted"/>
<keyword evidence="2" id="KW-1185">Reference proteome</keyword>
<sequence length="45" mass="5598">MHSWWRRGINHLHLVLYIDLETVNAWSDREVVEQWHNLMLRCSRP</sequence>
<dbReference type="STRING" id="458817.Shal_2412"/>
<accession>B0TJH4</accession>
<name>B0TJH4_SHEHH</name>
<evidence type="ECO:0000313" key="2">
    <source>
        <dbReference type="Proteomes" id="UP000001317"/>
    </source>
</evidence>
<evidence type="ECO:0008006" key="3">
    <source>
        <dbReference type="Google" id="ProtNLM"/>
    </source>
</evidence>
<dbReference type="KEGG" id="shl:Shal_2412"/>
<dbReference type="Proteomes" id="UP000001317">
    <property type="component" value="Chromosome"/>
</dbReference>
<dbReference type="AlphaFoldDB" id="B0TJH4"/>
<reference evidence="1" key="1">
    <citation type="submission" date="2008-01" db="EMBL/GenBank/DDBJ databases">
        <title>Complete sequence of Shewanella halifaxensis HAW-EB4.</title>
        <authorList>
            <consortium name="US DOE Joint Genome Institute"/>
            <person name="Copeland A."/>
            <person name="Lucas S."/>
            <person name="Lapidus A."/>
            <person name="Glavina del Rio T."/>
            <person name="Dalin E."/>
            <person name="Tice H."/>
            <person name="Bruce D."/>
            <person name="Goodwin L."/>
            <person name="Pitluck S."/>
            <person name="Sims D."/>
            <person name="Brettin T."/>
            <person name="Detter J.C."/>
            <person name="Han C."/>
            <person name="Kuske C.R."/>
            <person name="Schmutz J."/>
            <person name="Larimer F."/>
            <person name="Land M."/>
            <person name="Hauser L."/>
            <person name="Kyrpides N."/>
            <person name="Kim E."/>
            <person name="Zhao J.-S."/>
            <person name="Richardson P."/>
        </authorList>
    </citation>
    <scope>NUCLEOTIDE SEQUENCE [LARGE SCALE GENOMIC DNA]</scope>
    <source>
        <strain evidence="1">HAW-EB4</strain>
    </source>
</reference>
<evidence type="ECO:0000313" key="1">
    <source>
        <dbReference type="EMBL" id="ABZ76970.1"/>
    </source>
</evidence>
<dbReference type="HOGENOM" id="CLU_3205213_0_0_6"/>
<protein>
    <recommendedName>
        <fullName evidence="3">Transposase</fullName>
    </recommendedName>
</protein>